<keyword evidence="4" id="KW-1185">Reference proteome</keyword>
<dbReference type="GO" id="GO:0005737">
    <property type="term" value="C:cytoplasm"/>
    <property type="evidence" value="ECO:0000318"/>
    <property type="project" value="GO_Central"/>
</dbReference>
<evidence type="ECO:0000313" key="4">
    <source>
        <dbReference type="Proteomes" id="UP000006882"/>
    </source>
</evidence>
<dbReference type="Proteomes" id="UP000006882">
    <property type="component" value="Chromosome G3"/>
</dbReference>
<evidence type="ECO:0000256" key="1">
    <source>
        <dbReference type="ARBA" id="ARBA00010016"/>
    </source>
</evidence>
<feature type="compositionally biased region" description="Polar residues" evidence="2">
    <location>
        <begin position="225"/>
        <end position="237"/>
    </location>
</feature>
<feature type="compositionally biased region" description="Basic and acidic residues" evidence="2">
    <location>
        <begin position="93"/>
        <end position="146"/>
    </location>
</feature>
<gene>
    <name evidence="3" type="ORF">PRUPE_3G232200</name>
</gene>
<feature type="compositionally biased region" description="Low complexity" evidence="2">
    <location>
        <begin position="206"/>
        <end position="224"/>
    </location>
</feature>
<dbReference type="InterPro" id="IPR007573">
    <property type="entry name" value="QWRF"/>
</dbReference>
<feature type="compositionally biased region" description="Polar residues" evidence="2">
    <location>
        <begin position="28"/>
        <end position="52"/>
    </location>
</feature>
<sequence>MKKNDNNQVVTEQSHKLRRPKSREVSSRFMSSPTSATSLETTTNLPSPNQAISPVRRKSGSPFNETRKPKTQLDDLVGPIRGLWPSSTSSSNKKLDTLADHLGNDRLKDHIEGKNSNFDRQRSRREVGLFENEKEKERESAKENHKPIIGGSMRYPRNFKFLGKSTSPSSSSSSSKFSSNSNVVVPGRFSVDENALYQKPSRRISDGLSDTLDSGSECSDGCSGQTVGSPNAGSSSRKLGMGVSSKYMNEVPLRHRRGTSDSNLPNPISGDKSPKLNKFTIKNVMRRAHSLTGATTQWALSPGRTGSPTMSVENMGLPMSFSSLKPPTSPSKTKGVEKLLNLGLDLFKSKKSSSSSSVLVRSNSVSSAPSMTEMGHQLRLLHNRLMQWRYANARAYVVDEKISNQAQSNVTYAWDSLIKLRHSVLQKKLKLEKEKLDLKLNSILRSQLKPLESWGDMEWQHMAAFSMMKECLYSVVCRVPLIEGAEVDIQLAAVALRHASDLTASMKLLLATFSPLAEQTVPLLSELAKVVAQEKLLLEECLDLSKTISTLESQERSLKCSIIQLELWKQEKIKQQQLKQEDIMS</sequence>
<dbReference type="eggNOG" id="ENOG502QVNZ">
    <property type="taxonomic scope" value="Eukaryota"/>
</dbReference>
<feature type="compositionally biased region" description="Polar residues" evidence="2">
    <location>
        <begin position="1"/>
        <end position="12"/>
    </location>
</feature>
<protein>
    <recommendedName>
        <fullName evidence="5">QWRF motif-containing protein 3</fullName>
    </recommendedName>
</protein>
<dbReference type="PANTHER" id="PTHR31807:SF31">
    <property type="entry name" value="QWRF MOTIF PROTEIN (DUF566)-RELATED"/>
    <property type="match status" value="1"/>
</dbReference>
<comment type="similarity">
    <text evidence="1">Belongs to the QWRF family.</text>
</comment>
<feature type="region of interest" description="Disordered" evidence="2">
    <location>
        <begin position="254"/>
        <end position="275"/>
    </location>
</feature>
<dbReference type="SMR" id="A0A251Q4E2"/>
<evidence type="ECO:0008006" key="5">
    <source>
        <dbReference type="Google" id="ProtNLM"/>
    </source>
</evidence>
<evidence type="ECO:0000256" key="2">
    <source>
        <dbReference type="SAM" id="MobiDB-lite"/>
    </source>
</evidence>
<organism evidence="3 4">
    <name type="scientific">Prunus persica</name>
    <name type="common">Peach</name>
    <name type="synonym">Amygdalus persica</name>
    <dbReference type="NCBI Taxonomy" id="3760"/>
    <lineage>
        <taxon>Eukaryota</taxon>
        <taxon>Viridiplantae</taxon>
        <taxon>Streptophyta</taxon>
        <taxon>Embryophyta</taxon>
        <taxon>Tracheophyta</taxon>
        <taxon>Spermatophyta</taxon>
        <taxon>Magnoliopsida</taxon>
        <taxon>eudicotyledons</taxon>
        <taxon>Gunneridae</taxon>
        <taxon>Pentapetalae</taxon>
        <taxon>rosids</taxon>
        <taxon>fabids</taxon>
        <taxon>Rosales</taxon>
        <taxon>Rosaceae</taxon>
        <taxon>Amygdaloideae</taxon>
        <taxon>Amygdaleae</taxon>
        <taxon>Prunus</taxon>
    </lineage>
</organism>
<reference evidence="3 4" key="1">
    <citation type="journal article" date="2013" name="Nat. Genet.">
        <title>The high-quality draft genome of peach (Prunus persica) identifies unique patterns of genetic diversity, domestication and genome evolution.</title>
        <authorList>
            <consortium name="International Peach Genome Initiative"/>
            <person name="Verde I."/>
            <person name="Abbott A.G."/>
            <person name="Scalabrin S."/>
            <person name="Jung S."/>
            <person name="Shu S."/>
            <person name="Marroni F."/>
            <person name="Zhebentyayeva T."/>
            <person name="Dettori M.T."/>
            <person name="Grimwood J."/>
            <person name="Cattonaro F."/>
            <person name="Zuccolo A."/>
            <person name="Rossini L."/>
            <person name="Jenkins J."/>
            <person name="Vendramin E."/>
            <person name="Meisel L.A."/>
            <person name="Decroocq V."/>
            <person name="Sosinski B."/>
            <person name="Prochnik S."/>
            <person name="Mitros T."/>
            <person name="Policriti A."/>
            <person name="Cipriani G."/>
            <person name="Dondini L."/>
            <person name="Ficklin S."/>
            <person name="Goodstein D.M."/>
            <person name="Xuan P."/>
            <person name="Del Fabbro C."/>
            <person name="Aramini V."/>
            <person name="Copetti D."/>
            <person name="Gonzalez S."/>
            <person name="Horner D.S."/>
            <person name="Falchi R."/>
            <person name="Lucas S."/>
            <person name="Mica E."/>
            <person name="Maldonado J."/>
            <person name="Lazzari B."/>
            <person name="Bielenberg D."/>
            <person name="Pirona R."/>
            <person name="Miculan M."/>
            <person name="Barakat A."/>
            <person name="Testolin R."/>
            <person name="Stella A."/>
            <person name="Tartarini S."/>
            <person name="Tonutti P."/>
            <person name="Arus P."/>
            <person name="Orellana A."/>
            <person name="Wells C."/>
            <person name="Main D."/>
            <person name="Vizzotto G."/>
            <person name="Silva H."/>
            <person name="Salamini F."/>
            <person name="Schmutz J."/>
            <person name="Morgante M."/>
            <person name="Rokhsar D.S."/>
        </authorList>
    </citation>
    <scope>NUCLEOTIDE SEQUENCE [LARGE SCALE GENOMIC DNA]</scope>
    <source>
        <strain evidence="4">cv. Nemared</strain>
    </source>
</reference>
<feature type="region of interest" description="Disordered" evidence="2">
    <location>
        <begin position="1"/>
        <end position="184"/>
    </location>
</feature>
<dbReference type="Pfam" id="PF04484">
    <property type="entry name" value="QWRF"/>
    <property type="match status" value="1"/>
</dbReference>
<dbReference type="AlphaFoldDB" id="A0A251Q4E2"/>
<feature type="compositionally biased region" description="Low complexity" evidence="2">
    <location>
        <begin position="165"/>
        <end position="181"/>
    </location>
</feature>
<proteinExistence type="inferred from homology"/>
<dbReference type="PANTHER" id="PTHR31807">
    <property type="entry name" value="AUGMIN FAMILY MEMBER"/>
    <property type="match status" value="1"/>
</dbReference>
<dbReference type="GO" id="GO:0005880">
    <property type="term" value="C:nuclear microtubule"/>
    <property type="evidence" value="ECO:0000318"/>
    <property type="project" value="GO_Central"/>
</dbReference>
<dbReference type="Gramene" id="ONI18677">
    <property type="protein sequence ID" value="ONI18677"/>
    <property type="gene ID" value="PRUPE_3G232200"/>
</dbReference>
<accession>A0A251Q4E2</accession>
<feature type="region of interest" description="Disordered" evidence="2">
    <location>
        <begin position="201"/>
        <end position="240"/>
    </location>
</feature>
<name>A0A251Q4E2_PRUPE</name>
<dbReference type="STRING" id="3760.A0A251Q4E2"/>
<dbReference type="OrthoDB" id="774923at2759"/>
<evidence type="ECO:0000313" key="3">
    <source>
        <dbReference type="EMBL" id="ONI18677.1"/>
    </source>
</evidence>
<dbReference type="GO" id="GO:0051225">
    <property type="term" value="P:spindle assembly"/>
    <property type="evidence" value="ECO:0000318"/>
    <property type="project" value="GO_Central"/>
</dbReference>
<dbReference type="EMBL" id="CM007653">
    <property type="protein sequence ID" value="ONI18677.1"/>
    <property type="molecule type" value="Genomic_DNA"/>
</dbReference>
<dbReference type="GO" id="GO:0008017">
    <property type="term" value="F:microtubule binding"/>
    <property type="evidence" value="ECO:0000318"/>
    <property type="project" value="GO_Central"/>
</dbReference>